<dbReference type="PANTHER" id="PTHR22603">
    <property type="entry name" value="CHOLINE/ETHANOALAMINE KINASE"/>
    <property type="match status" value="1"/>
</dbReference>
<dbReference type="CDD" id="cd05157">
    <property type="entry name" value="ETNK_euk"/>
    <property type="match status" value="1"/>
</dbReference>
<dbReference type="Pfam" id="PF01633">
    <property type="entry name" value="Choline_kinase"/>
    <property type="match status" value="1"/>
</dbReference>
<name>A0A397GCV9_9GLOM</name>
<dbReference type="Gene3D" id="3.30.200.20">
    <property type="entry name" value="Phosphorylase Kinase, domain 1"/>
    <property type="match status" value="1"/>
</dbReference>
<comment type="pathway">
    <text evidence="1">Phospholipid metabolism; phosphatidylethanolamine biosynthesis; phosphatidylethanolamine from ethanolamine: step 1/3.</text>
</comment>
<dbReference type="GO" id="GO:0004305">
    <property type="term" value="F:ethanolamine kinase activity"/>
    <property type="evidence" value="ECO:0007669"/>
    <property type="project" value="UniProtKB-EC"/>
</dbReference>
<gene>
    <name evidence="4" type="ORF">Glove_564g24</name>
</gene>
<dbReference type="AlphaFoldDB" id="A0A397GCV9"/>
<dbReference type="Gene3D" id="3.90.1200.10">
    <property type="match status" value="1"/>
</dbReference>
<dbReference type="PANTHER" id="PTHR22603:SF66">
    <property type="entry name" value="ETHANOLAMINE KINASE"/>
    <property type="match status" value="1"/>
</dbReference>
<organism evidence="4 5">
    <name type="scientific">Diversispora epigaea</name>
    <dbReference type="NCBI Taxonomy" id="1348612"/>
    <lineage>
        <taxon>Eukaryota</taxon>
        <taxon>Fungi</taxon>
        <taxon>Fungi incertae sedis</taxon>
        <taxon>Mucoromycota</taxon>
        <taxon>Glomeromycotina</taxon>
        <taxon>Glomeromycetes</taxon>
        <taxon>Diversisporales</taxon>
        <taxon>Diversisporaceae</taxon>
        <taxon>Diversispora</taxon>
    </lineage>
</organism>
<sequence length="397" mass="46092">MLTNNETSLITLTTLTTTTTSSSTSINNNSNTSINTALIDTTPTPLFFKLSKKELETGIKNIKTIDYTVVENNVFECSEYVVKSFFDWKKEDLEFTQCREGITNMLIKCTNKRSQESSVLIRTYGNKTDVIIDRNQEVMNQVALSKLGLAAPLYGRFNNGLVYGFIPGHVFTVEDMKDPHKSSLVAKNMGIWHGVKIVDDDGYGDNDNKPLLFVTLRNWMNEVQRIYKNKEIKNINIDVLNEEITSLEKELLKTNSPVVFSHNDLLYANIIYDDRSDKVTFIDYEYSNYGYAYFDIANHFNEFGGLECDYSLYPNKKFQLQWLGHYLNARHPGKSATEKETNELYRKVNKFSLASHLYWLCWALIQHHLSTIEFDYLDYALLRFNEYYKKKDEFLKL</sequence>
<dbReference type="EMBL" id="PQFF01000479">
    <property type="protein sequence ID" value="RHZ47949.1"/>
    <property type="molecule type" value="Genomic_DNA"/>
</dbReference>
<dbReference type="STRING" id="1348612.A0A397GCV9"/>
<evidence type="ECO:0000256" key="3">
    <source>
        <dbReference type="ARBA" id="ARBA00038874"/>
    </source>
</evidence>
<evidence type="ECO:0000313" key="4">
    <source>
        <dbReference type="EMBL" id="RHZ47949.1"/>
    </source>
</evidence>
<evidence type="ECO:0000256" key="2">
    <source>
        <dbReference type="ARBA" id="ARBA00038211"/>
    </source>
</evidence>
<evidence type="ECO:0000256" key="1">
    <source>
        <dbReference type="ARBA" id="ARBA00037883"/>
    </source>
</evidence>
<dbReference type="OrthoDB" id="10267235at2759"/>
<dbReference type="GO" id="GO:0006646">
    <property type="term" value="P:phosphatidylethanolamine biosynthetic process"/>
    <property type="evidence" value="ECO:0007669"/>
    <property type="project" value="TreeGrafter"/>
</dbReference>
<dbReference type="InterPro" id="IPR011009">
    <property type="entry name" value="Kinase-like_dom_sf"/>
</dbReference>
<comment type="similarity">
    <text evidence="2">Belongs to the choline/ethanolamine kinase family.</text>
</comment>
<comment type="caution">
    <text evidence="4">The sequence shown here is derived from an EMBL/GenBank/DDBJ whole genome shotgun (WGS) entry which is preliminary data.</text>
</comment>
<accession>A0A397GCV9</accession>
<keyword evidence="5" id="KW-1185">Reference proteome</keyword>
<protein>
    <recommendedName>
        <fullName evidence="3">ethanolamine kinase</fullName>
        <ecNumber evidence="3">2.7.1.82</ecNumber>
    </recommendedName>
</protein>
<evidence type="ECO:0000313" key="5">
    <source>
        <dbReference type="Proteomes" id="UP000266861"/>
    </source>
</evidence>
<dbReference type="Proteomes" id="UP000266861">
    <property type="component" value="Unassembled WGS sequence"/>
</dbReference>
<reference evidence="4 5" key="1">
    <citation type="submission" date="2018-08" db="EMBL/GenBank/DDBJ databases">
        <title>Genome and evolution of the arbuscular mycorrhizal fungus Diversispora epigaea (formerly Glomus versiforme) and its bacterial endosymbionts.</title>
        <authorList>
            <person name="Sun X."/>
            <person name="Fei Z."/>
            <person name="Harrison M."/>
        </authorList>
    </citation>
    <scope>NUCLEOTIDE SEQUENCE [LARGE SCALE GENOMIC DNA]</scope>
    <source>
        <strain evidence="4 5">IT104</strain>
    </source>
</reference>
<dbReference type="GO" id="GO:0005737">
    <property type="term" value="C:cytoplasm"/>
    <property type="evidence" value="ECO:0007669"/>
    <property type="project" value="TreeGrafter"/>
</dbReference>
<dbReference type="SUPFAM" id="SSF56112">
    <property type="entry name" value="Protein kinase-like (PK-like)"/>
    <property type="match status" value="1"/>
</dbReference>
<proteinExistence type="inferred from homology"/>
<dbReference type="EC" id="2.7.1.82" evidence="3"/>